<dbReference type="GO" id="GO:0005524">
    <property type="term" value="F:ATP binding"/>
    <property type="evidence" value="ECO:0007669"/>
    <property type="project" value="UniProtKB-KW"/>
</dbReference>
<dbReference type="InterPro" id="IPR050153">
    <property type="entry name" value="Metal_Ion_Import_ABC"/>
</dbReference>
<dbReference type="PANTHER" id="PTHR42734:SF5">
    <property type="entry name" value="IRON TRANSPORT SYSTEM ATP-BINDING PROTEIN HI_0361-RELATED"/>
    <property type="match status" value="1"/>
</dbReference>
<dbReference type="CDD" id="cd03235">
    <property type="entry name" value="ABC_Metallic_Cations"/>
    <property type="match status" value="1"/>
</dbReference>
<dbReference type="Gene3D" id="3.40.50.300">
    <property type="entry name" value="P-loop containing nucleotide triphosphate hydrolases"/>
    <property type="match status" value="1"/>
</dbReference>
<dbReference type="AlphaFoldDB" id="A0A376BL38"/>
<evidence type="ECO:0000256" key="4">
    <source>
        <dbReference type="ARBA" id="ARBA00022741"/>
    </source>
</evidence>
<dbReference type="InterPro" id="IPR027417">
    <property type="entry name" value="P-loop_NTPase"/>
</dbReference>
<evidence type="ECO:0000256" key="5">
    <source>
        <dbReference type="ARBA" id="ARBA00022840"/>
    </source>
</evidence>
<dbReference type="Pfam" id="PF00005">
    <property type="entry name" value="ABC_tran"/>
    <property type="match status" value="1"/>
</dbReference>
<dbReference type="STRING" id="1120980.GCA_000745955_02352"/>
<organism evidence="7 8">
    <name type="scientific">Alysiella crassa</name>
    <dbReference type="NCBI Taxonomy" id="153491"/>
    <lineage>
        <taxon>Bacteria</taxon>
        <taxon>Pseudomonadati</taxon>
        <taxon>Pseudomonadota</taxon>
        <taxon>Betaproteobacteria</taxon>
        <taxon>Neisseriales</taxon>
        <taxon>Neisseriaceae</taxon>
        <taxon>Alysiella</taxon>
    </lineage>
</organism>
<sequence>MATFGVGDGHYFPDLGRVFLGGGKMSIVVENLTVSYQSRPAVHHVNMEFPDGCMYAIFGPNGAGKSTLLKAIMGLLRCSTGGVHWQGLGRQELAYLPQQSDVDRSQPMTVFELAAMGLWYEIGFFGNVNAAQRERVQAALKRVEMGDFAERAISELSNGQFQRVLLARMLVQNAKFLLLDEPFNAVDTKTTYALLDVLRQENQAGKAVVAVLHDYEQVRAYFPNTLLIAREKVACGKTEDVLCDELLLRANNLAQAAEDSEWCE</sequence>
<dbReference type="GO" id="GO:0016887">
    <property type="term" value="F:ATP hydrolysis activity"/>
    <property type="evidence" value="ECO:0007669"/>
    <property type="project" value="InterPro"/>
</dbReference>
<keyword evidence="5 7" id="KW-0067">ATP-binding</keyword>
<dbReference type="Proteomes" id="UP000254209">
    <property type="component" value="Unassembled WGS sequence"/>
</dbReference>
<dbReference type="SMART" id="SM00382">
    <property type="entry name" value="AAA"/>
    <property type="match status" value="1"/>
</dbReference>
<proteinExistence type="inferred from homology"/>
<evidence type="ECO:0000256" key="1">
    <source>
        <dbReference type="ARBA" id="ARBA00005417"/>
    </source>
</evidence>
<protein>
    <submittedName>
        <fullName evidence="7">Zinc import ATP-binding protein ZnuC</fullName>
        <ecNumber evidence="7">3.6.3.-</ecNumber>
    </submittedName>
</protein>
<dbReference type="InterPro" id="IPR003439">
    <property type="entry name" value="ABC_transporter-like_ATP-bd"/>
</dbReference>
<name>A0A376BL38_9NEIS</name>
<keyword evidence="2" id="KW-0813">Transport</keyword>
<keyword evidence="8" id="KW-1185">Reference proteome</keyword>
<evidence type="ECO:0000256" key="2">
    <source>
        <dbReference type="ARBA" id="ARBA00022448"/>
    </source>
</evidence>
<evidence type="ECO:0000313" key="7">
    <source>
        <dbReference type="EMBL" id="SSY70358.1"/>
    </source>
</evidence>
<gene>
    <name evidence="7" type="primary">znuC</name>
    <name evidence="7" type="ORF">NCTC10283_00445</name>
</gene>
<dbReference type="EC" id="3.6.3.-" evidence="7"/>
<dbReference type="PANTHER" id="PTHR42734">
    <property type="entry name" value="METAL TRANSPORT SYSTEM ATP-BINDING PROTEIN TM_0124-RELATED"/>
    <property type="match status" value="1"/>
</dbReference>
<evidence type="ECO:0000256" key="3">
    <source>
        <dbReference type="ARBA" id="ARBA00022475"/>
    </source>
</evidence>
<reference evidence="7 8" key="1">
    <citation type="submission" date="2018-06" db="EMBL/GenBank/DDBJ databases">
        <authorList>
            <consortium name="Pathogen Informatics"/>
            <person name="Doyle S."/>
        </authorList>
    </citation>
    <scope>NUCLEOTIDE SEQUENCE [LARGE SCALE GENOMIC DNA]</scope>
    <source>
        <strain evidence="7 8">NCTC10283</strain>
    </source>
</reference>
<keyword evidence="7" id="KW-0378">Hydrolase</keyword>
<keyword evidence="3" id="KW-1003">Cell membrane</keyword>
<keyword evidence="4" id="KW-0547">Nucleotide-binding</keyword>
<comment type="similarity">
    <text evidence="1">Belongs to the ABC transporter superfamily.</text>
</comment>
<dbReference type="InterPro" id="IPR003593">
    <property type="entry name" value="AAA+_ATPase"/>
</dbReference>
<dbReference type="EMBL" id="UFSO01000002">
    <property type="protein sequence ID" value="SSY70358.1"/>
    <property type="molecule type" value="Genomic_DNA"/>
</dbReference>
<dbReference type="PROSITE" id="PS50893">
    <property type="entry name" value="ABC_TRANSPORTER_2"/>
    <property type="match status" value="1"/>
</dbReference>
<dbReference type="SUPFAM" id="SSF52540">
    <property type="entry name" value="P-loop containing nucleoside triphosphate hydrolases"/>
    <property type="match status" value="1"/>
</dbReference>
<evidence type="ECO:0000259" key="6">
    <source>
        <dbReference type="PROSITE" id="PS50893"/>
    </source>
</evidence>
<keyword evidence="3" id="KW-0472">Membrane</keyword>
<accession>A0A376BL38</accession>
<feature type="domain" description="ABC transporter" evidence="6">
    <location>
        <begin position="27"/>
        <end position="255"/>
    </location>
</feature>
<evidence type="ECO:0000313" key="8">
    <source>
        <dbReference type="Proteomes" id="UP000254209"/>
    </source>
</evidence>